<name>A0A0N4ZN88_PARTI</name>
<dbReference type="PANTHER" id="PTHR13282">
    <property type="entry name" value="PROTEIN FAM32A"/>
    <property type="match status" value="1"/>
</dbReference>
<proteinExistence type="inferred from homology"/>
<comment type="similarity">
    <text evidence="1">Belongs to the FAM32 family.</text>
</comment>
<keyword evidence="3" id="KW-1185">Reference proteome</keyword>
<dbReference type="GO" id="GO:0005730">
    <property type="term" value="C:nucleolus"/>
    <property type="evidence" value="ECO:0007669"/>
    <property type="project" value="TreeGrafter"/>
</dbReference>
<keyword evidence="2" id="KW-0175">Coiled coil</keyword>
<dbReference type="InterPro" id="IPR013865">
    <property type="entry name" value="FAM32A"/>
</dbReference>
<reference evidence="4" key="1">
    <citation type="submission" date="2017-02" db="UniProtKB">
        <authorList>
            <consortium name="WormBaseParasite"/>
        </authorList>
    </citation>
    <scope>IDENTIFICATION</scope>
</reference>
<organism evidence="3 4">
    <name type="scientific">Parastrongyloides trichosuri</name>
    <name type="common">Possum-specific nematode worm</name>
    <dbReference type="NCBI Taxonomy" id="131310"/>
    <lineage>
        <taxon>Eukaryota</taxon>
        <taxon>Metazoa</taxon>
        <taxon>Ecdysozoa</taxon>
        <taxon>Nematoda</taxon>
        <taxon>Chromadorea</taxon>
        <taxon>Rhabditida</taxon>
        <taxon>Tylenchina</taxon>
        <taxon>Panagrolaimomorpha</taxon>
        <taxon>Strongyloidoidea</taxon>
        <taxon>Strongyloididae</taxon>
        <taxon>Parastrongyloides</taxon>
    </lineage>
</organism>
<evidence type="ECO:0000256" key="1">
    <source>
        <dbReference type="ARBA" id="ARBA00008948"/>
    </source>
</evidence>
<sequence length="105" mass="12009">MKPGEIVKGGLKLKGNAVIGKKKEKKKSPEATNEVKKIETTIKKSEKKIKKTAAQIAFEKRQQELAEKRLREQASVSYKDRVNKLNEKLENLSEFNDIPKVSWTK</sequence>
<dbReference type="WBParaSite" id="PTRK_0001000300.1">
    <property type="protein sequence ID" value="PTRK_0001000300.1"/>
    <property type="gene ID" value="PTRK_0001000300"/>
</dbReference>
<dbReference type="Proteomes" id="UP000038045">
    <property type="component" value="Unplaced"/>
</dbReference>
<feature type="coiled-coil region" evidence="2">
    <location>
        <begin position="35"/>
        <end position="62"/>
    </location>
</feature>
<accession>A0A0N4ZN88</accession>
<dbReference type="PANTHER" id="PTHR13282:SF6">
    <property type="entry name" value="PROTEIN FAM32A"/>
    <property type="match status" value="1"/>
</dbReference>
<dbReference type="STRING" id="131310.A0A0N4ZN88"/>
<evidence type="ECO:0000256" key="2">
    <source>
        <dbReference type="SAM" id="Coils"/>
    </source>
</evidence>
<evidence type="ECO:0000313" key="3">
    <source>
        <dbReference type="Proteomes" id="UP000038045"/>
    </source>
</evidence>
<protein>
    <submittedName>
        <fullName evidence="4">Protein FAM32A</fullName>
    </submittedName>
</protein>
<evidence type="ECO:0000313" key="4">
    <source>
        <dbReference type="WBParaSite" id="PTRK_0001000300.1"/>
    </source>
</evidence>
<dbReference type="AlphaFoldDB" id="A0A0N4ZN88"/>